<organism evidence="1 2">
    <name type="scientific">Diphasiastrum complanatum</name>
    <name type="common">Issler's clubmoss</name>
    <name type="synonym">Lycopodium complanatum</name>
    <dbReference type="NCBI Taxonomy" id="34168"/>
    <lineage>
        <taxon>Eukaryota</taxon>
        <taxon>Viridiplantae</taxon>
        <taxon>Streptophyta</taxon>
        <taxon>Embryophyta</taxon>
        <taxon>Tracheophyta</taxon>
        <taxon>Lycopodiopsida</taxon>
        <taxon>Lycopodiales</taxon>
        <taxon>Lycopodiaceae</taxon>
        <taxon>Lycopodioideae</taxon>
        <taxon>Diphasiastrum</taxon>
    </lineage>
</organism>
<protein>
    <submittedName>
        <fullName evidence="1">Uncharacterized protein</fullName>
    </submittedName>
</protein>
<accession>A0ACC2E6K1</accession>
<dbReference type="EMBL" id="CM055094">
    <property type="protein sequence ID" value="KAJ7562121.1"/>
    <property type="molecule type" value="Genomic_DNA"/>
</dbReference>
<evidence type="ECO:0000313" key="2">
    <source>
        <dbReference type="Proteomes" id="UP001162992"/>
    </source>
</evidence>
<sequence>MKIKRAPGGMKSRHGDFFQKKLLVSKHSDVVDPMQHKLCGFVEVALSPEEDPCLRLNSDCSDVCGECTACSLDFCDLGTGPKLLLSAQNDLSLKGCGSDCPEMLRAGSTGSDGQWEDNSITSQSSIHQLHNLSSHLGDKEFVPVSRVASKNSAERSLQSSTSVTVSKAHSCASNSGMSNASTFKKLEQLIGKGCWLSEERPEVRVYVSTGDSLGLAPLSSNQAGFENKAEVSSEGITSVGALEEGSSSTCSMAEVTCDRSLSAEHKSFCNSFVGPARPVSLATESPRTSSIGQKPSKRRCDEEQNQCPKKKYTETGSIVRQLHRLSAQNKVKVQGHVVRIIQKSNRIRVVTLLDVYLPSALWSVHNYWKPGIVAASSLSHLSCDWEYRKEVLQMASNWNAYDNFDDLRVWEVGECHVLGCKSHYGFSKSPDHDNFNLHEVFKCLPGYEKKVTASGTSIQPDSITTQVCGLQHLPDDILSSICSRLQPRDLNSIASVCCHTRFLARNIMPCMNLRLFPHQQAAVSWMLQRELNPLPLKNPIYKDLQTEDGFHLYLNCISGGLSSEIPPEVMDFQGGLFCDEPGLGKTVTALSLILKTQGKLSLPPPGVQVRWCERNRGEKLGYYELNSDMYSGSAGLSILKRCNALKAQERDMENNNTQSLEVISDDDVPLSHFCKNVEQSSSSMIGKRLLRDRFSNMNEKSSTKSNVSGCAQIFRSSRRVKRNLLHSYGEAESYVNDSAWDSLGQVSADNLAMKKKKDVSDEVMAQRHSACKIGYSSSSWVVDLKSTKKKSVKAEEKEEIWAQCDACKKWRKLPTEMTPPKDGLAWFCIMNKDIVHQSCSVPQEKWNKNECIQHLPGFRKKWMATGQEQNVAFFMSVLKDHAELLNLEAIKALNWLASLTSDRLAKMAYCGISVPPALRLVSISGEDDHHYDKIFHSFGLVQGLEENKVATWRYPDGLDELVFDSYALQIALSKPIKKVTYLYLSKATLIVVPVNLVEHWKNQILKHTKPGQLQIYVWNDQKRPPLAHSMAWDYDIVITTFPRLSAEWSIRKDSLLMHVHWFRIILDEGHTLGASMNLTNKLQMAISMHACFRWVLTGTPMPNTPNSQLAHLHPMLKFLHEEVYGKFPRWWEQGILRPFEACQEDGRARLLQLLQRTMISARKSDLHTIPPCVRKVKLLDFTVKHAASYNELVETVRRNILLADWNDPDHVESLLNPRQWKFRSSTLRNVRLSCCVAGHIKMRNAGEDIQETMDILIQQGVDPISYEFAAIKMALLDGGICNRCSEWCRLPILTPCRHLLCLSCVVMDCTKCTLPGCEHAYKMQNPKDSARPENPNPKWSVPQDLIELQPSYVQDDWHPEWHATSSSKVAYLVEQLKLVQGSYVQEQASSSDYNIEDHLYQKLVSESPITGTGVTCQVESQAWLHKGLSEKAIVFSQFLEHIHVVEKQLAEAGIHYVGMYSPMHSANKMKSLMTFKKDPLCTVLLMDGSAALGLDLSFVTRVYLMEPIWDRSMEEQVVSRAHRMGATRPVLVETLAMRGTIEEQMLEFLQESAAHGSALIHGSQGNNRHHTYQSIHDPAESWYLEHLSFVRTQTEIGRS</sequence>
<gene>
    <name evidence="1" type="ORF">O6H91_03G055700</name>
</gene>
<reference evidence="2" key="1">
    <citation type="journal article" date="2024" name="Proc. Natl. Acad. Sci. U.S.A.">
        <title>Extraordinary preservation of gene collinearity over three hundred million years revealed in homosporous lycophytes.</title>
        <authorList>
            <person name="Li C."/>
            <person name="Wickell D."/>
            <person name="Kuo L.Y."/>
            <person name="Chen X."/>
            <person name="Nie B."/>
            <person name="Liao X."/>
            <person name="Peng D."/>
            <person name="Ji J."/>
            <person name="Jenkins J."/>
            <person name="Williams M."/>
            <person name="Shu S."/>
            <person name="Plott C."/>
            <person name="Barry K."/>
            <person name="Rajasekar S."/>
            <person name="Grimwood J."/>
            <person name="Han X."/>
            <person name="Sun S."/>
            <person name="Hou Z."/>
            <person name="He W."/>
            <person name="Dai G."/>
            <person name="Sun C."/>
            <person name="Schmutz J."/>
            <person name="Leebens-Mack J.H."/>
            <person name="Li F.W."/>
            <person name="Wang L."/>
        </authorList>
    </citation>
    <scope>NUCLEOTIDE SEQUENCE [LARGE SCALE GENOMIC DNA]</scope>
    <source>
        <strain evidence="2">cv. PW_Plant_1</strain>
    </source>
</reference>
<name>A0ACC2E6K1_DIPCM</name>
<dbReference type="Proteomes" id="UP001162992">
    <property type="component" value="Chromosome 3"/>
</dbReference>
<keyword evidence="2" id="KW-1185">Reference proteome</keyword>
<comment type="caution">
    <text evidence="1">The sequence shown here is derived from an EMBL/GenBank/DDBJ whole genome shotgun (WGS) entry which is preliminary data.</text>
</comment>
<evidence type="ECO:0000313" key="1">
    <source>
        <dbReference type="EMBL" id="KAJ7562121.1"/>
    </source>
</evidence>
<proteinExistence type="predicted"/>